<dbReference type="HOGENOM" id="CLU_015943_1_0_1"/>
<feature type="region of interest" description="Disordered" evidence="1">
    <location>
        <begin position="126"/>
        <end position="257"/>
    </location>
</feature>
<feature type="compositionally biased region" description="Polar residues" evidence="1">
    <location>
        <begin position="202"/>
        <end position="211"/>
    </location>
</feature>
<evidence type="ECO:0000313" key="2">
    <source>
        <dbReference type="EMBL" id="KIM52352.1"/>
    </source>
</evidence>
<dbReference type="SUPFAM" id="SSF81901">
    <property type="entry name" value="HCP-like"/>
    <property type="match status" value="1"/>
</dbReference>
<dbReference type="InParanoid" id="A0A0C2ZHS3"/>
<dbReference type="GO" id="GO:0010972">
    <property type="term" value="P:negative regulation of G2/M transition of mitotic cell cycle"/>
    <property type="evidence" value="ECO:0007669"/>
    <property type="project" value="TreeGrafter"/>
</dbReference>
<evidence type="ECO:0008006" key="4">
    <source>
        <dbReference type="Google" id="ProtNLM"/>
    </source>
</evidence>
<feature type="compositionally biased region" description="Basic and acidic residues" evidence="1">
    <location>
        <begin position="7"/>
        <end position="16"/>
    </location>
</feature>
<keyword evidence="3" id="KW-1185">Reference proteome</keyword>
<dbReference type="SMART" id="SM00671">
    <property type="entry name" value="SEL1"/>
    <property type="match status" value="3"/>
</dbReference>
<accession>A0A0C2ZHS3</accession>
<dbReference type="EMBL" id="KN822213">
    <property type="protein sequence ID" value="KIM52352.1"/>
    <property type="molecule type" value="Genomic_DNA"/>
</dbReference>
<dbReference type="InterPro" id="IPR052945">
    <property type="entry name" value="Mitotic_Regulator"/>
</dbReference>
<dbReference type="InterPro" id="IPR011990">
    <property type="entry name" value="TPR-like_helical_dom_sf"/>
</dbReference>
<dbReference type="GO" id="GO:0032153">
    <property type="term" value="C:cell division site"/>
    <property type="evidence" value="ECO:0007669"/>
    <property type="project" value="TreeGrafter"/>
</dbReference>
<dbReference type="OrthoDB" id="2148946at2759"/>
<proteinExistence type="predicted"/>
<dbReference type="InterPro" id="IPR006597">
    <property type="entry name" value="Sel1-like"/>
</dbReference>
<reference evidence="3" key="2">
    <citation type="submission" date="2015-01" db="EMBL/GenBank/DDBJ databases">
        <title>Evolutionary Origins and Diversification of the Mycorrhizal Mutualists.</title>
        <authorList>
            <consortium name="DOE Joint Genome Institute"/>
            <consortium name="Mycorrhizal Genomics Consortium"/>
            <person name="Kohler A."/>
            <person name="Kuo A."/>
            <person name="Nagy L.G."/>
            <person name="Floudas D."/>
            <person name="Copeland A."/>
            <person name="Barry K.W."/>
            <person name="Cichocki N."/>
            <person name="Veneault-Fourrey C."/>
            <person name="LaButti K."/>
            <person name="Lindquist E.A."/>
            <person name="Lipzen A."/>
            <person name="Lundell T."/>
            <person name="Morin E."/>
            <person name="Murat C."/>
            <person name="Riley R."/>
            <person name="Ohm R."/>
            <person name="Sun H."/>
            <person name="Tunlid A."/>
            <person name="Henrissat B."/>
            <person name="Grigoriev I.V."/>
            <person name="Hibbett D.S."/>
            <person name="Martin F."/>
        </authorList>
    </citation>
    <scope>NUCLEOTIDE SEQUENCE [LARGE SCALE GENOMIC DNA]</scope>
    <source>
        <strain evidence="3">Foug A</strain>
    </source>
</reference>
<feature type="region of interest" description="Disordered" evidence="1">
    <location>
        <begin position="1"/>
        <end position="80"/>
    </location>
</feature>
<dbReference type="Pfam" id="PF08238">
    <property type="entry name" value="Sel1"/>
    <property type="match status" value="3"/>
</dbReference>
<feature type="region of interest" description="Disordered" evidence="1">
    <location>
        <begin position="279"/>
        <end position="368"/>
    </location>
</feature>
<evidence type="ECO:0000313" key="3">
    <source>
        <dbReference type="Proteomes" id="UP000053989"/>
    </source>
</evidence>
<dbReference type="Proteomes" id="UP000053989">
    <property type="component" value="Unassembled WGS sequence"/>
</dbReference>
<dbReference type="PANTHER" id="PTHR43628">
    <property type="entry name" value="ACTIVATOR OF C KINASE PROTEIN 1-RELATED"/>
    <property type="match status" value="1"/>
</dbReference>
<dbReference type="AlphaFoldDB" id="A0A0C2ZHS3"/>
<feature type="compositionally biased region" description="Polar residues" evidence="1">
    <location>
        <begin position="355"/>
        <end position="366"/>
    </location>
</feature>
<evidence type="ECO:0000256" key="1">
    <source>
        <dbReference type="SAM" id="MobiDB-lite"/>
    </source>
</evidence>
<dbReference type="PANTHER" id="PTHR43628:SF1">
    <property type="entry name" value="CHITIN SYNTHASE REGULATORY FACTOR 2-RELATED"/>
    <property type="match status" value="1"/>
</dbReference>
<feature type="compositionally biased region" description="Low complexity" evidence="1">
    <location>
        <begin position="175"/>
        <end position="188"/>
    </location>
</feature>
<feature type="compositionally biased region" description="Low complexity" evidence="1">
    <location>
        <begin position="283"/>
        <end position="304"/>
    </location>
</feature>
<reference evidence="2 3" key="1">
    <citation type="submission" date="2014-04" db="EMBL/GenBank/DDBJ databases">
        <authorList>
            <consortium name="DOE Joint Genome Institute"/>
            <person name="Kuo A."/>
            <person name="Kohler A."/>
            <person name="Nagy L.G."/>
            <person name="Floudas D."/>
            <person name="Copeland A."/>
            <person name="Barry K.W."/>
            <person name="Cichocki N."/>
            <person name="Veneault-Fourrey C."/>
            <person name="LaButti K."/>
            <person name="Lindquist E.A."/>
            <person name="Lipzen A."/>
            <person name="Lundell T."/>
            <person name="Morin E."/>
            <person name="Murat C."/>
            <person name="Sun H."/>
            <person name="Tunlid A."/>
            <person name="Henrissat B."/>
            <person name="Grigoriev I.V."/>
            <person name="Hibbett D.S."/>
            <person name="Martin F."/>
            <person name="Nordberg H.P."/>
            <person name="Cantor M.N."/>
            <person name="Hua S.X."/>
        </authorList>
    </citation>
    <scope>NUCLEOTIDE SEQUENCE [LARGE SCALE GENOMIC DNA]</scope>
    <source>
        <strain evidence="2 3">Foug A</strain>
    </source>
</reference>
<sequence>MESPMAFEHKSSEGRLHHSSPLETLVRRTSSRRHAAKQREVTTALTTHIPHFPPPRLSSDAASPPRPFANQNVPDSPLLHSRFRGSAASAMTNGSVLNYYMNQHSKTSLLDCETDEGENSFMYGEQEQRHVSGRQCQSVDHSPPSALRHLASSSNQPPVPNPSEGGNFEDGMKASTSTLPTVVVSSPSDEIDNRAPGPSRQPMASGSSPRLNFSRPGRPPILSSEEQKRQVLERNSRRPNSPRMTQNPSSYLPVVPLTGTHDDKHLWPGQYVSHTNTALASTSGASPDGLPSSSSHHSACTPSSVPTSLRAGPVSNVHPNPDGQSRPDIVEPATSRHSHPHPQPQPLKPPTPSTESVNTPSTQPTSPLDYLQLGIQHHECNRLKDSAICFEKSAKEQGGCGVGMLMWGLALRHGWGCEKNEKSGFRWLTKAAEAAVEDLEKARQGKRFDAKDVKEELVMAIYEVGQCFFQGWGVRKDQKMAVSYYRVAANLGDMDAQHDLAFCLANAKGCKKNKKEAAKWYRAAVAQGASDVGMAWIYKDKYRS</sequence>
<feature type="compositionally biased region" description="Pro residues" evidence="1">
    <location>
        <begin position="341"/>
        <end position="352"/>
    </location>
</feature>
<protein>
    <recommendedName>
        <fullName evidence="4">HCP-like protein</fullName>
    </recommendedName>
</protein>
<organism evidence="2 3">
    <name type="scientific">Scleroderma citrinum Foug A</name>
    <dbReference type="NCBI Taxonomy" id="1036808"/>
    <lineage>
        <taxon>Eukaryota</taxon>
        <taxon>Fungi</taxon>
        <taxon>Dikarya</taxon>
        <taxon>Basidiomycota</taxon>
        <taxon>Agaricomycotina</taxon>
        <taxon>Agaricomycetes</taxon>
        <taxon>Agaricomycetidae</taxon>
        <taxon>Boletales</taxon>
        <taxon>Sclerodermatineae</taxon>
        <taxon>Sclerodermataceae</taxon>
        <taxon>Scleroderma</taxon>
    </lineage>
</organism>
<feature type="compositionally biased region" description="Basic and acidic residues" evidence="1">
    <location>
        <begin position="225"/>
        <end position="236"/>
    </location>
</feature>
<feature type="compositionally biased region" description="Polar residues" evidence="1">
    <location>
        <begin position="238"/>
        <end position="250"/>
    </location>
</feature>
<dbReference type="Gene3D" id="1.25.40.10">
    <property type="entry name" value="Tetratricopeptide repeat domain"/>
    <property type="match status" value="1"/>
</dbReference>
<dbReference type="STRING" id="1036808.A0A0C2ZHS3"/>
<gene>
    <name evidence="2" type="ORF">SCLCIDRAFT_1223834</name>
</gene>
<name>A0A0C2ZHS3_9AGAM</name>